<dbReference type="Proteomes" id="UP000271162">
    <property type="component" value="Unassembled WGS sequence"/>
</dbReference>
<proteinExistence type="predicted"/>
<reference evidence="4" key="1">
    <citation type="submission" date="2017-02" db="UniProtKB">
        <authorList>
            <consortium name="WormBaseParasite"/>
        </authorList>
    </citation>
    <scope>IDENTIFICATION</scope>
</reference>
<sequence length="339" mass="37147">MRLAIVVAIIGYATANICNDGTGTWSYSISDGVTDFAYGGVALNNKYNCFEGCVNTGTAVQDFKVALNGSRPAIPTTTMSSMESASTAKLHVRKSSSKAIRVAEMKRIQADGEDPNAISCVDPVLRADIANAVSKVTSYSCKGIVKAVLFNLNRPGWAVNCVDFTAFNMSGFYQDYNFCDYDAFVGGQLYTIRMALIDTSSVPIQSLGRVERLQASDSDDHDEFNGISFYREVEREEIHPISFLFSADGDDPNAISCVDPVLRADIAKAISKVTSYSCKGIVKAMQFNLNRPGWAVNCVDFTEFNFSAFYQDYNFCDYEAFVGGQLYNIRMAMIDTTSS</sequence>
<feature type="chain" id="PRO_5043125702" evidence="1">
    <location>
        <begin position="16"/>
        <end position="339"/>
    </location>
</feature>
<protein>
    <submittedName>
        <fullName evidence="4">Ground-like domain-containing protein</fullName>
    </submittedName>
</protein>
<dbReference type="AlphaFoldDB" id="A0A0N4YHK6"/>
<evidence type="ECO:0000313" key="3">
    <source>
        <dbReference type="Proteomes" id="UP000271162"/>
    </source>
</evidence>
<accession>A0A0N4YHK6</accession>
<reference evidence="2 3" key="2">
    <citation type="submission" date="2018-11" db="EMBL/GenBank/DDBJ databases">
        <authorList>
            <consortium name="Pathogen Informatics"/>
        </authorList>
    </citation>
    <scope>NUCLEOTIDE SEQUENCE [LARGE SCALE GENOMIC DNA]</scope>
</reference>
<keyword evidence="1" id="KW-0732">Signal</keyword>
<dbReference type="InterPro" id="IPR035274">
    <property type="entry name" value="DUF5352"/>
</dbReference>
<keyword evidence="3" id="KW-1185">Reference proteome</keyword>
<dbReference type="Pfam" id="PF17303">
    <property type="entry name" value="DUF5352"/>
    <property type="match status" value="2"/>
</dbReference>
<feature type="signal peptide" evidence="1">
    <location>
        <begin position="1"/>
        <end position="15"/>
    </location>
</feature>
<evidence type="ECO:0000256" key="1">
    <source>
        <dbReference type="SAM" id="SignalP"/>
    </source>
</evidence>
<gene>
    <name evidence="2" type="ORF">NBR_LOCUS16350</name>
</gene>
<evidence type="ECO:0000313" key="4">
    <source>
        <dbReference type="WBParaSite" id="NBR_0001634901-mRNA-1"/>
    </source>
</evidence>
<name>A0A0N4YHK6_NIPBR</name>
<dbReference type="EMBL" id="UYSL01022156">
    <property type="protein sequence ID" value="VDL79945.1"/>
    <property type="molecule type" value="Genomic_DNA"/>
</dbReference>
<dbReference type="WBParaSite" id="NBR_0001634901-mRNA-1">
    <property type="protein sequence ID" value="NBR_0001634901-mRNA-1"/>
    <property type="gene ID" value="NBR_0001634901"/>
</dbReference>
<organism evidence="4">
    <name type="scientific">Nippostrongylus brasiliensis</name>
    <name type="common">Rat hookworm</name>
    <dbReference type="NCBI Taxonomy" id="27835"/>
    <lineage>
        <taxon>Eukaryota</taxon>
        <taxon>Metazoa</taxon>
        <taxon>Ecdysozoa</taxon>
        <taxon>Nematoda</taxon>
        <taxon>Chromadorea</taxon>
        <taxon>Rhabditida</taxon>
        <taxon>Rhabditina</taxon>
        <taxon>Rhabditomorpha</taxon>
        <taxon>Strongyloidea</taxon>
        <taxon>Heligmosomidae</taxon>
        <taxon>Nippostrongylus</taxon>
    </lineage>
</organism>
<evidence type="ECO:0000313" key="2">
    <source>
        <dbReference type="EMBL" id="VDL79945.1"/>
    </source>
</evidence>